<dbReference type="SMART" id="SM00332">
    <property type="entry name" value="PP2Cc"/>
    <property type="match status" value="1"/>
</dbReference>
<organism evidence="3 4">
    <name type="scientific">Pseudofrankia asymbiotica</name>
    <dbReference type="NCBI Taxonomy" id="1834516"/>
    <lineage>
        <taxon>Bacteria</taxon>
        <taxon>Bacillati</taxon>
        <taxon>Actinomycetota</taxon>
        <taxon>Actinomycetes</taxon>
        <taxon>Frankiales</taxon>
        <taxon>Frankiaceae</taxon>
        <taxon>Pseudofrankia</taxon>
    </lineage>
</organism>
<dbReference type="AlphaFoldDB" id="A0A1V2IC61"/>
<evidence type="ECO:0000256" key="1">
    <source>
        <dbReference type="SAM" id="MobiDB-lite"/>
    </source>
</evidence>
<reference evidence="4" key="1">
    <citation type="submission" date="2016-10" db="EMBL/GenBank/DDBJ databases">
        <title>Frankia sp. NRRL B-16386 Genome sequencing.</title>
        <authorList>
            <person name="Ghodhbane-Gtari F."/>
            <person name="Swanson E."/>
            <person name="Gueddou A."/>
            <person name="Hezbri K."/>
            <person name="Ktari K."/>
            <person name="Nouioui I."/>
            <person name="Morris K."/>
            <person name="Simpson S."/>
            <person name="Abebe-Akele F."/>
            <person name="Thomas K."/>
            <person name="Gtari M."/>
            <person name="Tisa L.S."/>
        </authorList>
    </citation>
    <scope>NUCLEOTIDE SEQUENCE [LARGE SCALE GENOMIC DNA]</scope>
    <source>
        <strain evidence="4">NRRL B-16386</strain>
    </source>
</reference>
<sequence>MTDVAAGPPRAASTVRSVLLLGPDHPTRRETVIAGISACVDGAGDHRGDPAALGAALSAGWLPKAVPSVEPNEDGVMLAAGPGGLLLAVADGHGGSAAATAALRALAVAAADLLAPPAEGTDRRGGARLVRALAAAAVDGVADVAEPARTALGLVLAVDESIFSTGYGDTLTALVRRGRPRVISTPSEFLGPGTRGSQDEGRSVERRRRRPGDAVLIVSDGVPDYLGRAFPEAVGTVLRGDGRSVPDAPAVARALVGRAGAAGAGDNITAAVLLPAAPPSWRARLRR</sequence>
<name>A0A1V2IC61_9ACTN</name>
<dbReference type="EMBL" id="MOMC01000024">
    <property type="protein sequence ID" value="ONH30610.1"/>
    <property type="molecule type" value="Genomic_DNA"/>
</dbReference>
<gene>
    <name evidence="3" type="ORF">BL253_12760</name>
</gene>
<dbReference type="STRING" id="1834516.BL253_12760"/>
<evidence type="ECO:0000313" key="3">
    <source>
        <dbReference type="EMBL" id="ONH30610.1"/>
    </source>
</evidence>
<dbReference type="Gene3D" id="3.60.40.10">
    <property type="entry name" value="PPM-type phosphatase domain"/>
    <property type="match status" value="1"/>
</dbReference>
<dbReference type="InterPro" id="IPR001932">
    <property type="entry name" value="PPM-type_phosphatase-like_dom"/>
</dbReference>
<evidence type="ECO:0000313" key="4">
    <source>
        <dbReference type="Proteomes" id="UP000188929"/>
    </source>
</evidence>
<protein>
    <recommendedName>
        <fullName evidence="2">PPM-type phosphatase domain-containing protein</fullName>
    </recommendedName>
</protein>
<dbReference type="Pfam" id="PF13672">
    <property type="entry name" value="PP2C_2"/>
    <property type="match status" value="1"/>
</dbReference>
<dbReference type="InterPro" id="IPR036457">
    <property type="entry name" value="PPM-type-like_dom_sf"/>
</dbReference>
<proteinExistence type="predicted"/>
<keyword evidence="4" id="KW-1185">Reference proteome</keyword>
<comment type="caution">
    <text evidence="3">The sequence shown here is derived from an EMBL/GenBank/DDBJ whole genome shotgun (WGS) entry which is preliminary data.</text>
</comment>
<dbReference type="Proteomes" id="UP000188929">
    <property type="component" value="Unassembled WGS sequence"/>
</dbReference>
<feature type="region of interest" description="Disordered" evidence="1">
    <location>
        <begin position="186"/>
        <end position="208"/>
    </location>
</feature>
<dbReference type="SUPFAM" id="SSF81606">
    <property type="entry name" value="PP2C-like"/>
    <property type="match status" value="1"/>
</dbReference>
<evidence type="ECO:0000259" key="2">
    <source>
        <dbReference type="PROSITE" id="PS51746"/>
    </source>
</evidence>
<feature type="domain" description="PPM-type phosphatase" evidence="2">
    <location>
        <begin position="52"/>
        <end position="275"/>
    </location>
</feature>
<dbReference type="PROSITE" id="PS51746">
    <property type="entry name" value="PPM_2"/>
    <property type="match status" value="1"/>
</dbReference>
<accession>A0A1V2IC61</accession>